<proteinExistence type="inferred from homology"/>
<comment type="similarity">
    <text evidence="1 5">Belongs to the GDA1/CD39 NTPase family.</text>
</comment>
<dbReference type="InParanoid" id="A0A804RC27"/>
<dbReference type="PANTHER" id="PTHR11782">
    <property type="entry name" value="ADENOSINE/GUANOSINE DIPHOSPHATASE"/>
    <property type="match status" value="1"/>
</dbReference>
<evidence type="ECO:0000256" key="4">
    <source>
        <dbReference type="PIRSR" id="PIRSR600407-2"/>
    </source>
</evidence>
<feature type="signal peptide" evidence="6">
    <location>
        <begin position="1"/>
        <end position="23"/>
    </location>
</feature>
<evidence type="ECO:0000256" key="5">
    <source>
        <dbReference type="RuleBase" id="RU003833"/>
    </source>
</evidence>
<feature type="chain" id="PRO_5032337339" description="Apyrase 1" evidence="6">
    <location>
        <begin position="24"/>
        <end position="498"/>
    </location>
</feature>
<dbReference type="OrthoDB" id="6372431at2759"/>
<protein>
    <recommendedName>
        <fullName evidence="9">Apyrase 1</fullName>
    </recommendedName>
</protein>
<dbReference type="GO" id="GO:0017110">
    <property type="term" value="F:nucleoside diphosphate phosphatase activity"/>
    <property type="evidence" value="ECO:0000318"/>
    <property type="project" value="GO_Central"/>
</dbReference>
<evidence type="ECO:0008006" key="9">
    <source>
        <dbReference type="Google" id="ProtNLM"/>
    </source>
</evidence>
<keyword evidence="8" id="KW-1185">Reference proteome</keyword>
<evidence type="ECO:0000256" key="1">
    <source>
        <dbReference type="ARBA" id="ARBA00009283"/>
    </source>
</evidence>
<dbReference type="Gramene" id="Zm00001eb405620_T001">
    <property type="protein sequence ID" value="Zm00001eb405620_P001"/>
    <property type="gene ID" value="Zm00001eb405620"/>
</dbReference>
<keyword evidence="4" id="KW-0547">Nucleotide-binding</keyword>
<dbReference type="PANTHER" id="PTHR11782:SF88">
    <property type="entry name" value="APYRASE 1"/>
    <property type="match status" value="1"/>
</dbReference>
<evidence type="ECO:0000256" key="2">
    <source>
        <dbReference type="ARBA" id="ARBA00022801"/>
    </source>
</evidence>
<feature type="active site" description="Proton acceptor" evidence="3">
    <location>
        <position position="206"/>
    </location>
</feature>
<dbReference type="EnsemblPlants" id="Zm00001eb405620_T001">
    <property type="protein sequence ID" value="Zm00001eb405620_P001"/>
    <property type="gene ID" value="Zm00001eb405620"/>
</dbReference>
<dbReference type="AlphaFoldDB" id="A0A804RC27"/>
<name>A0A804RC27_MAIZE</name>
<keyword evidence="6" id="KW-0732">Signal</keyword>
<feature type="binding site" evidence="4">
    <location>
        <begin position="237"/>
        <end position="241"/>
    </location>
    <ligand>
        <name>ATP</name>
        <dbReference type="ChEBI" id="CHEBI:30616"/>
    </ligand>
</feature>
<reference evidence="8" key="1">
    <citation type="journal article" date="2009" name="Science">
        <title>The B73 maize genome: complexity, diversity, and dynamics.</title>
        <authorList>
            <person name="Schnable P.S."/>
            <person name="Ware D."/>
            <person name="Fulton R.S."/>
            <person name="Stein J.C."/>
            <person name="Wei F."/>
            <person name="Pasternak S."/>
            <person name="Liang C."/>
            <person name="Zhang J."/>
            <person name="Fulton L."/>
            <person name="Graves T.A."/>
            <person name="Minx P."/>
            <person name="Reily A.D."/>
            <person name="Courtney L."/>
            <person name="Kruchowski S.S."/>
            <person name="Tomlinson C."/>
            <person name="Strong C."/>
            <person name="Delehaunty K."/>
            <person name="Fronick C."/>
            <person name="Courtney B."/>
            <person name="Rock S.M."/>
            <person name="Belter E."/>
            <person name="Du F."/>
            <person name="Kim K."/>
            <person name="Abbott R.M."/>
            <person name="Cotton M."/>
            <person name="Levy A."/>
            <person name="Marchetto P."/>
            <person name="Ochoa K."/>
            <person name="Jackson S.M."/>
            <person name="Gillam B."/>
            <person name="Chen W."/>
            <person name="Yan L."/>
            <person name="Higginbotham J."/>
            <person name="Cardenas M."/>
            <person name="Waligorski J."/>
            <person name="Applebaum E."/>
            <person name="Phelps L."/>
            <person name="Falcone J."/>
            <person name="Kanchi K."/>
            <person name="Thane T."/>
            <person name="Scimone A."/>
            <person name="Thane N."/>
            <person name="Henke J."/>
            <person name="Wang T."/>
            <person name="Ruppert J."/>
            <person name="Shah N."/>
            <person name="Rotter K."/>
            <person name="Hodges J."/>
            <person name="Ingenthron E."/>
            <person name="Cordes M."/>
            <person name="Kohlberg S."/>
            <person name="Sgro J."/>
            <person name="Delgado B."/>
            <person name="Mead K."/>
            <person name="Chinwalla A."/>
            <person name="Leonard S."/>
            <person name="Crouse K."/>
            <person name="Collura K."/>
            <person name="Kudrna D."/>
            <person name="Currie J."/>
            <person name="He R."/>
            <person name="Angelova A."/>
            <person name="Rajasekar S."/>
            <person name="Mueller T."/>
            <person name="Lomeli R."/>
            <person name="Scara G."/>
            <person name="Ko A."/>
            <person name="Delaney K."/>
            <person name="Wissotski M."/>
            <person name="Lopez G."/>
            <person name="Campos D."/>
            <person name="Braidotti M."/>
            <person name="Ashley E."/>
            <person name="Golser W."/>
            <person name="Kim H."/>
            <person name="Lee S."/>
            <person name="Lin J."/>
            <person name="Dujmic Z."/>
            <person name="Kim W."/>
            <person name="Talag J."/>
            <person name="Zuccolo A."/>
            <person name="Fan C."/>
            <person name="Sebastian A."/>
            <person name="Kramer M."/>
            <person name="Spiegel L."/>
            <person name="Nascimento L."/>
            <person name="Zutavern T."/>
            <person name="Miller B."/>
            <person name="Ambroise C."/>
            <person name="Muller S."/>
            <person name="Spooner W."/>
            <person name="Narechania A."/>
            <person name="Ren L."/>
            <person name="Wei S."/>
            <person name="Kumari S."/>
            <person name="Faga B."/>
            <person name="Levy M.J."/>
            <person name="McMahan L."/>
            <person name="Van Buren P."/>
            <person name="Vaughn M.W."/>
            <person name="Ying K."/>
            <person name="Yeh C.-T."/>
            <person name="Emrich S.J."/>
            <person name="Jia Y."/>
            <person name="Kalyanaraman A."/>
            <person name="Hsia A.-P."/>
            <person name="Barbazuk W.B."/>
            <person name="Baucom R.S."/>
            <person name="Brutnell T.P."/>
            <person name="Carpita N.C."/>
            <person name="Chaparro C."/>
            <person name="Chia J.-M."/>
            <person name="Deragon J.-M."/>
            <person name="Estill J.C."/>
            <person name="Fu Y."/>
            <person name="Jeddeloh J.A."/>
            <person name="Han Y."/>
            <person name="Lee H."/>
            <person name="Li P."/>
            <person name="Lisch D.R."/>
            <person name="Liu S."/>
            <person name="Liu Z."/>
            <person name="Nagel D.H."/>
            <person name="McCann M.C."/>
            <person name="SanMiguel P."/>
            <person name="Myers A.M."/>
            <person name="Nettleton D."/>
            <person name="Nguyen J."/>
            <person name="Penning B.W."/>
            <person name="Ponnala L."/>
            <person name="Schneider K.L."/>
            <person name="Schwartz D.C."/>
            <person name="Sharma A."/>
            <person name="Soderlund C."/>
            <person name="Springer N.M."/>
            <person name="Sun Q."/>
            <person name="Wang H."/>
            <person name="Waterman M."/>
            <person name="Westerman R."/>
            <person name="Wolfgruber T.K."/>
            <person name="Yang L."/>
            <person name="Yu Y."/>
            <person name="Zhang L."/>
            <person name="Zhou S."/>
            <person name="Zhu Q."/>
            <person name="Bennetzen J.L."/>
            <person name="Dawe R.K."/>
            <person name="Jiang J."/>
            <person name="Jiang N."/>
            <person name="Presting G.G."/>
            <person name="Wessler S.R."/>
            <person name="Aluru S."/>
            <person name="Martienssen R.A."/>
            <person name="Clifton S.W."/>
            <person name="McCombie W.R."/>
            <person name="Wing R.A."/>
            <person name="Wilson R.K."/>
        </authorList>
    </citation>
    <scope>NUCLEOTIDE SEQUENCE [LARGE SCALE GENOMIC DNA]</scope>
    <source>
        <strain evidence="8">cv. B73</strain>
    </source>
</reference>
<dbReference type="GeneID" id="103640688"/>
<dbReference type="Gene3D" id="3.30.420.40">
    <property type="match status" value="1"/>
</dbReference>
<dbReference type="RefSeq" id="XP_020401654.1">
    <property type="nucleotide sequence ID" value="XM_020546065.2"/>
</dbReference>
<reference evidence="7" key="2">
    <citation type="submission" date="2019-07" db="EMBL/GenBank/DDBJ databases">
        <authorList>
            <person name="Seetharam A."/>
            <person name="Woodhouse M."/>
            <person name="Cannon E."/>
        </authorList>
    </citation>
    <scope>NUCLEOTIDE SEQUENCE [LARGE SCALE GENOMIC DNA]</scope>
    <source>
        <strain evidence="7">cv. B73</strain>
    </source>
</reference>
<dbReference type="InterPro" id="IPR000407">
    <property type="entry name" value="GDA1_CD39_NTPase"/>
</dbReference>
<gene>
    <name evidence="7" type="primary">LOC103640688</name>
</gene>
<organism evidence="7 8">
    <name type="scientific">Zea mays</name>
    <name type="common">Maize</name>
    <dbReference type="NCBI Taxonomy" id="4577"/>
    <lineage>
        <taxon>Eukaryota</taxon>
        <taxon>Viridiplantae</taxon>
        <taxon>Streptophyta</taxon>
        <taxon>Embryophyta</taxon>
        <taxon>Tracheophyta</taxon>
        <taxon>Spermatophyta</taxon>
        <taxon>Magnoliopsida</taxon>
        <taxon>Liliopsida</taxon>
        <taxon>Poales</taxon>
        <taxon>Poaceae</taxon>
        <taxon>PACMAD clade</taxon>
        <taxon>Panicoideae</taxon>
        <taxon>Andropogonodae</taxon>
        <taxon>Andropogoneae</taxon>
        <taxon>Tripsacinae</taxon>
        <taxon>Zea</taxon>
    </lineage>
</organism>
<dbReference type="PROSITE" id="PS01238">
    <property type="entry name" value="GDA1_CD39_NTPASE"/>
    <property type="match status" value="1"/>
</dbReference>
<reference evidence="7" key="3">
    <citation type="submission" date="2021-05" db="UniProtKB">
        <authorList>
            <consortium name="EnsemblPlants"/>
        </authorList>
    </citation>
    <scope>IDENTIFICATION</scope>
    <source>
        <strain evidence="7">cv. B73</strain>
    </source>
</reference>
<evidence type="ECO:0000313" key="8">
    <source>
        <dbReference type="Proteomes" id="UP000007305"/>
    </source>
</evidence>
<dbReference type="KEGG" id="zma:103640688"/>
<keyword evidence="2 5" id="KW-0378">Hydrolase</keyword>
<accession>A0A804RC27</accession>
<dbReference type="GO" id="GO:0016020">
    <property type="term" value="C:membrane"/>
    <property type="evidence" value="ECO:0000318"/>
    <property type="project" value="GO_Central"/>
</dbReference>
<dbReference type="Gene3D" id="3.30.420.150">
    <property type="entry name" value="Exopolyphosphatase. Domain 2"/>
    <property type="match status" value="1"/>
</dbReference>
<evidence type="ECO:0000313" key="7">
    <source>
        <dbReference type="EnsemblPlants" id="Zm00001eb405620_P001"/>
    </source>
</evidence>
<evidence type="ECO:0000256" key="6">
    <source>
        <dbReference type="SAM" id="SignalP"/>
    </source>
</evidence>
<keyword evidence="4" id="KW-0067">ATP-binding</keyword>
<dbReference type="GO" id="GO:0009134">
    <property type="term" value="P:nucleoside diphosphate catabolic process"/>
    <property type="evidence" value="ECO:0000318"/>
    <property type="project" value="GO_Central"/>
</dbReference>
<sequence length="498" mass="53662">MAARPVAATVLLLSLQLAWWSSSYPGVQVLADAAVLGRKAGGLLLAMRDGNDDDNDNDNDKPVINAESSVNAAAAGPGRYAVIFDAGSTGTRMHVFRFDNHMDLVGIGHGIEFFAKVKPGLSSYAGEPQEAANSILPLLKKAKRVVPSELIEKTPLKLGATAGLRLIGDEQADKILEAVRDLVHTKSKTQFQYNPDWINVIEGYQEGSYLWVALNYLLDKLGVGDYSQTVGVVDMGGGSLQMAYAISAKDAAKAPKAPDADDRYVTREYLKGKDYNIYAHSYLHYGAFAARVKILDAKKYGQFSSCMLRGFKGNYTYNGQQHDATASPEGAVYGKCREEVAKALNLSAPCVISCCGCCTFNGVWSGGGGPGLDTLYLASSFHFLAAQVGMIDGKLPSAKSTPSAFRVAAKKACQMSVEEAKAAYPGVQDIHVPYLCMDLTYQYTLLVDGFGLKSIKKVTLVSKVKHGEYYVQAAWPLGTAIEALSPKMGHRHRAHGFE</sequence>
<dbReference type="GO" id="GO:0005524">
    <property type="term" value="F:ATP binding"/>
    <property type="evidence" value="ECO:0007669"/>
    <property type="project" value="UniProtKB-KW"/>
</dbReference>
<dbReference type="Proteomes" id="UP000007305">
    <property type="component" value="Chromosome 10"/>
</dbReference>
<evidence type="ECO:0000256" key="3">
    <source>
        <dbReference type="PIRSR" id="PIRSR600407-1"/>
    </source>
</evidence>
<dbReference type="Pfam" id="PF01150">
    <property type="entry name" value="GDA1_CD39"/>
    <property type="match status" value="1"/>
</dbReference>